<gene>
    <name evidence="2" type="ORF">PHLCEN_2v6303</name>
</gene>
<proteinExistence type="predicted"/>
<name>A0A2R6NZU0_9APHY</name>
<evidence type="ECO:0000313" key="2">
    <source>
        <dbReference type="EMBL" id="PSR81621.1"/>
    </source>
</evidence>
<dbReference type="AlphaFoldDB" id="A0A2R6NZU0"/>
<dbReference type="EMBL" id="MLYV02000612">
    <property type="protein sequence ID" value="PSR81621.1"/>
    <property type="molecule type" value="Genomic_DNA"/>
</dbReference>
<keyword evidence="3" id="KW-1185">Reference proteome</keyword>
<organism evidence="2 3">
    <name type="scientific">Hermanssonia centrifuga</name>
    <dbReference type="NCBI Taxonomy" id="98765"/>
    <lineage>
        <taxon>Eukaryota</taxon>
        <taxon>Fungi</taxon>
        <taxon>Dikarya</taxon>
        <taxon>Basidiomycota</taxon>
        <taxon>Agaricomycotina</taxon>
        <taxon>Agaricomycetes</taxon>
        <taxon>Polyporales</taxon>
        <taxon>Meruliaceae</taxon>
        <taxon>Hermanssonia</taxon>
    </lineage>
</organism>
<sequence>MSALLVEASIVRRDDALNPGTYRILPVSVPGFQLGITPGKGSSPSLVEVQSPSNNNPIYF</sequence>
<protein>
    <submittedName>
        <fullName evidence="2">Uncharacterized protein</fullName>
    </submittedName>
</protein>
<evidence type="ECO:0000256" key="1">
    <source>
        <dbReference type="SAM" id="MobiDB-lite"/>
    </source>
</evidence>
<evidence type="ECO:0000313" key="3">
    <source>
        <dbReference type="Proteomes" id="UP000186601"/>
    </source>
</evidence>
<comment type="caution">
    <text evidence="2">The sequence shown here is derived from an EMBL/GenBank/DDBJ whole genome shotgun (WGS) entry which is preliminary data.</text>
</comment>
<feature type="region of interest" description="Disordered" evidence="1">
    <location>
        <begin position="41"/>
        <end position="60"/>
    </location>
</feature>
<reference evidence="2 3" key="1">
    <citation type="submission" date="2018-02" db="EMBL/GenBank/DDBJ databases">
        <title>Genome sequence of the basidiomycete white-rot fungus Phlebia centrifuga.</title>
        <authorList>
            <person name="Granchi Z."/>
            <person name="Peng M."/>
            <person name="de Vries R.P."/>
            <person name="Hilden K."/>
            <person name="Makela M.R."/>
            <person name="Grigoriev I."/>
            <person name="Riley R."/>
        </authorList>
    </citation>
    <scope>NUCLEOTIDE SEQUENCE [LARGE SCALE GENOMIC DNA]</scope>
    <source>
        <strain evidence="2 3">FBCC195</strain>
    </source>
</reference>
<accession>A0A2R6NZU0</accession>
<dbReference type="Proteomes" id="UP000186601">
    <property type="component" value="Unassembled WGS sequence"/>
</dbReference>